<reference evidence="2" key="1">
    <citation type="journal article" date="2014" name="Front. Microbiol.">
        <title>High frequency of phylogenetically diverse reductive dehalogenase-homologous genes in deep subseafloor sedimentary metagenomes.</title>
        <authorList>
            <person name="Kawai M."/>
            <person name="Futagami T."/>
            <person name="Toyoda A."/>
            <person name="Takaki Y."/>
            <person name="Nishi S."/>
            <person name="Hori S."/>
            <person name="Arai W."/>
            <person name="Tsubouchi T."/>
            <person name="Morono Y."/>
            <person name="Uchiyama I."/>
            <person name="Ito T."/>
            <person name="Fujiyama A."/>
            <person name="Inagaki F."/>
            <person name="Takami H."/>
        </authorList>
    </citation>
    <scope>NUCLEOTIDE SEQUENCE</scope>
    <source>
        <strain evidence="2">Expedition CK06-06</strain>
    </source>
</reference>
<protein>
    <submittedName>
        <fullName evidence="2">Uncharacterized protein</fullName>
    </submittedName>
</protein>
<sequence>MAETKIDLDKSGWEKLLKKKMLEKVDAVHRKERMNRALDKAADKIAKDFKNPGTYNFYKNAFPDKTKARRLDTFKTMVKKTEEEDEQKLLRQMKKDRAGSR</sequence>
<gene>
    <name evidence="2" type="ORF">S01H1_26974</name>
</gene>
<evidence type="ECO:0000256" key="1">
    <source>
        <dbReference type="SAM" id="MobiDB-lite"/>
    </source>
</evidence>
<name>X0T0V2_9ZZZZ</name>
<dbReference type="AlphaFoldDB" id="X0T0V2"/>
<organism evidence="2">
    <name type="scientific">marine sediment metagenome</name>
    <dbReference type="NCBI Taxonomy" id="412755"/>
    <lineage>
        <taxon>unclassified sequences</taxon>
        <taxon>metagenomes</taxon>
        <taxon>ecological metagenomes</taxon>
    </lineage>
</organism>
<evidence type="ECO:0000313" key="2">
    <source>
        <dbReference type="EMBL" id="GAF86884.1"/>
    </source>
</evidence>
<accession>X0T0V2</accession>
<feature type="region of interest" description="Disordered" evidence="1">
    <location>
        <begin position="82"/>
        <end position="101"/>
    </location>
</feature>
<dbReference type="EMBL" id="BARS01016387">
    <property type="protein sequence ID" value="GAF86884.1"/>
    <property type="molecule type" value="Genomic_DNA"/>
</dbReference>
<proteinExistence type="predicted"/>
<comment type="caution">
    <text evidence="2">The sequence shown here is derived from an EMBL/GenBank/DDBJ whole genome shotgun (WGS) entry which is preliminary data.</text>
</comment>